<keyword evidence="3" id="KW-0677">Repeat</keyword>
<evidence type="ECO:0000313" key="8">
    <source>
        <dbReference type="EMBL" id="TDQ67605.1"/>
    </source>
</evidence>
<dbReference type="GO" id="GO:0004853">
    <property type="term" value="F:uroporphyrinogen decarboxylase activity"/>
    <property type="evidence" value="ECO:0007669"/>
    <property type="project" value="InterPro"/>
</dbReference>
<evidence type="ECO:0000313" key="9">
    <source>
        <dbReference type="Proteomes" id="UP000294855"/>
    </source>
</evidence>
<organism evidence="8 9">
    <name type="scientific">Methanimicrococcus blatticola</name>
    <dbReference type="NCBI Taxonomy" id="91560"/>
    <lineage>
        <taxon>Archaea</taxon>
        <taxon>Methanobacteriati</taxon>
        <taxon>Methanobacteriota</taxon>
        <taxon>Stenosarchaea group</taxon>
        <taxon>Methanomicrobia</taxon>
        <taxon>Methanosarcinales</taxon>
        <taxon>Methanosarcinaceae</taxon>
        <taxon>Methanimicrococcus</taxon>
    </lineage>
</organism>
<reference evidence="8 9" key="1">
    <citation type="submission" date="2019-03" db="EMBL/GenBank/DDBJ databases">
        <title>Genomic Encyclopedia of Type Strains, Phase IV (KMG-IV): sequencing the most valuable type-strain genomes for metagenomic binning, comparative biology and taxonomic classification.</title>
        <authorList>
            <person name="Goeker M."/>
        </authorList>
    </citation>
    <scope>NUCLEOTIDE SEQUENCE [LARGE SCALE GENOMIC DNA]</scope>
    <source>
        <strain evidence="8 9">DSM 13328</strain>
    </source>
</reference>
<feature type="domain" description="B12-binding N-terminal" evidence="7">
    <location>
        <begin position="3"/>
        <end position="97"/>
    </location>
</feature>
<dbReference type="Proteomes" id="UP000294855">
    <property type="component" value="Unassembled WGS sequence"/>
</dbReference>
<dbReference type="CDD" id="cd02070">
    <property type="entry name" value="corrinoid_protein_B12-BD"/>
    <property type="match status" value="1"/>
</dbReference>
<dbReference type="CDD" id="cd03465">
    <property type="entry name" value="URO-D_like"/>
    <property type="match status" value="1"/>
</dbReference>
<dbReference type="GO" id="GO:0008705">
    <property type="term" value="F:methionine synthase activity"/>
    <property type="evidence" value="ECO:0007669"/>
    <property type="project" value="TreeGrafter"/>
</dbReference>
<dbReference type="GO" id="GO:0032259">
    <property type="term" value="P:methylation"/>
    <property type="evidence" value="ECO:0007669"/>
    <property type="project" value="UniProtKB-KW"/>
</dbReference>
<dbReference type="InterPro" id="IPR050554">
    <property type="entry name" value="Met_Synthase/Corrinoid"/>
</dbReference>
<dbReference type="GO" id="GO:0046653">
    <property type="term" value="P:tetrahydrofolate metabolic process"/>
    <property type="evidence" value="ECO:0007669"/>
    <property type="project" value="TreeGrafter"/>
</dbReference>
<evidence type="ECO:0000256" key="1">
    <source>
        <dbReference type="ARBA" id="ARBA00010854"/>
    </source>
</evidence>
<dbReference type="SUPFAM" id="SSF51726">
    <property type="entry name" value="UROD/MetE-like"/>
    <property type="match status" value="1"/>
</dbReference>
<sequence length="644" mass="70105">MYGDIIMAKEEILKALADAVIAGDDDEAVEYAQKALAEGIDPQEAIVDGLAKGMAIMGDKYERGEVFVPHLMIASSALYEGMDVLTPHIKTDAASRPVTGVIGTIEGDVHDIGKNLVKTMMAAAGFTMIDLGHDVPLEQFISAAKENKADLLSVSALMTTTMTGMDKISEMLLENGYRDSLVFMVGGAPVSPQYAQTVGADGTAKDAAGAVAFARESTAKLGPAEERWSDAKLSVTKTKYKDAVLKKKAAASSSGNITLETAKKVIEEYNSVGTKGVSKMSHSERIFGALGDKKLDRLPVYPLACGVARKFVPCTYKEYATVPEKFAASAEAAVKYLDVDTFVGLTDLSITSTDVGAGVTMPEEDTPSATGHLKDYEDIQIPEVKKGTRIYNHIQAAKLTMEKLHKDEINAPFVAFHEGPLLTLTQAMGADRVLHDMNTNPGDVHKALDAITDFVDEISTAFFDEGAADAICVDNLWSNNVIMSADQYWEFDGKYVYDRHLPVFKKYNAPYVIHNCADAVHFDIQIRKFGTAMYSYAYYEKNRDKGSKNYADLIPEYSDICCMMGEVDPIQFMNNDEATFQNIRNDTSKLMDGVLQTLKDSGRNSNYVMSTGCEVPPEGSLLAVKAMVDTVKEVGEDRYAKIIG</sequence>
<gene>
    <name evidence="8" type="ORF">C7391_1579</name>
</gene>
<dbReference type="GO" id="GO:0005829">
    <property type="term" value="C:cytosol"/>
    <property type="evidence" value="ECO:0007669"/>
    <property type="project" value="TreeGrafter"/>
</dbReference>
<dbReference type="PANTHER" id="PTHR45833">
    <property type="entry name" value="METHIONINE SYNTHASE"/>
    <property type="match status" value="1"/>
</dbReference>
<comment type="similarity">
    <text evidence="1">Belongs to the methylamine corrinoid protein family.</text>
</comment>
<dbReference type="Gene3D" id="3.20.20.210">
    <property type="match status" value="1"/>
</dbReference>
<keyword evidence="8" id="KW-0808">Transferase</keyword>
<dbReference type="SUPFAM" id="SSF52242">
    <property type="entry name" value="Cobalamin (vitamin B12)-binding domain"/>
    <property type="match status" value="1"/>
</dbReference>
<accession>A0A484F379</accession>
<dbReference type="InterPro" id="IPR036724">
    <property type="entry name" value="Cobalamin-bd_sf"/>
</dbReference>
<dbReference type="SUPFAM" id="SSF47644">
    <property type="entry name" value="Methionine synthase domain"/>
    <property type="match status" value="1"/>
</dbReference>
<proteinExistence type="inferred from homology"/>
<dbReference type="Gene3D" id="3.40.50.280">
    <property type="entry name" value="Cobalamin-binding domain"/>
    <property type="match status" value="1"/>
</dbReference>
<evidence type="ECO:0000256" key="2">
    <source>
        <dbReference type="ARBA" id="ARBA00022723"/>
    </source>
</evidence>
<dbReference type="GO" id="GO:0050667">
    <property type="term" value="P:homocysteine metabolic process"/>
    <property type="evidence" value="ECO:0007669"/>
    <property type="project" value="TreeGrafter"/>
</dbReference>
<dbReference type="Pfam" id="PF02607">
    <property type="entry name" value="B12-binding_2"/>
    <property type="match status" value="1"/>
</dbReference>
<dbReference type="AlphaFoldDB" id="A0A484F379"/>
<dbReference type="Pfam" id="PF02310">
    <property type="entry name" value="B12-binding"/>
    <property type="match status" value="1"/>
</dbReference>
<keyword evidence="5" id="KW-0170">Cobalt</keyword>
<evidence type="ECO:0000256" key="3">
    <source>
        <dbReference type="ARBA" id="ARBA00022737"/>
    </source>
</evidence>
<dbReference type="GO" id="GO:0031419">
    <property type="term" value="F:cobalamin binding"/>
    <property type="evidence" value="ECO:0007669"/>
    <property type="project" value="InterPro"/>
</dbReference>
<dbReference type="PROSITE" id="PS51337">
    <property type="entry name" value="B12_BINDING_NTER"/>
    <property type="match status" value="1"/>
</dbReference>
<keyword evidence="4" id="KW-0484">Methanogenesis</keyword>
<evidence type="ECO:0000259" key="7">
    <source>
        <dbReference type="PROSITE" id="PS51337"/>
    </source>
</evidence>
<keyword evidence="9" id="KW-1185">Reference proteome</keyword>
<dbReference type="GO" id="GO:0046872">
    <property type="term" value="F:metal ion binding"/>
    <property type="evidence" value="ECO:0007669"/>
    <property type="project" value="UniProtKB-KW"/>
</dbReference>
<dbReference type="FunFam" id="3.40.50.280:FF:000003">
    <property type="entry name" value="Dimethylamine methyltransferase corrinoid protein"/>
    <property type="match status" value="1"/>
</dbReference>
<feature type="domain" description="B12-binding" evidence="6">
    <location>
        <begin position="97"/>
        <end position="238"/>
    </location>
</feature>
<name>A0A484F379_9EURY</name>
<dbReference type="PANTHER" id="PTHR45833:SF1">
    <property type="entry name" value="METHIONINE SYNTHASE"/>
    <property type="match status" value="1"/>
</dbReference>
<dbReference type="GO" id="GO:0015948">
    <property type="term" value="P:methanogenesis"/>
    <property type="evidence" value="ECO:0007669"/>
    <property type="project" value="UniProtKB-KW"/>
</dbReference>
<dbReference type="InterPro" id="IPR038071">
    <property type="entry name" value="UROD/MetE-like_sf"/>
</dbReference>
<dbReference type="InterPro" id="IPR006158">
    <property type="entry name" value="Cobalamin-bd"/>
</dbReference>
<dbReference type="GO" id="GO:0006779">
    <property type="term" value="P:porphyrin-containing compound biosynthetic process"/>
    <property type="evidence" value="ECO:0007669"/>
    <property type="project" value="InterPro"/>
</dbReference>
<dbReference type="InterPro" id="IPR003759">
    <property type="entry name" value="Cbl-bd_cap"/>
</dbReference>
<evidence type="ECO:0000256" key="4">
    <source>
        <dbReference type="ARBA" id="ARBA00022994"/>
    </source>
</evidence>
<comment type="caution">
    <text evidence="8">The sequence shown here is derived from an EMBL/GenBank/DDBJ whole genome shotgun (WGS) entry which is preliminary data.</text>
</comment>
<dbReference type="PROSITE" id="PS51332">
    <property type="entry name" value="B12_BINDING"/>
    <property type="match status" value="1"/>
</dbReference>
<dbReference type="FunFam" id="3.20.20.210:FF:000014">
    <property type="entry name" value="Dimethylsulfide methyltransferase corrinoid protein"/>
    <property type="match status" value="1"/>
</dbReference>
<protein>
    <submittedName>
        <fullName evidence="8">Corrinoid protein of di/trimethylamine methyltransferase</fullName>
    </submittedName>
</protein>
<dbReference type="InterPro" id="IPR036594">
    <property type="entry name" value="Meth_synthase_dom"/>
</dbReference>
<evidence type="ECO:0000259" key="6">
    <source>
        <dbReference type="PROSITE" id="PS51332"/>
    </source>
</evidence>
<dbReference type="InterPro" id="IPR000257">
    <property type="entry name" value="Uroporphyrinogen_deCOase"/>
</dbReference>
<evidence type="ECO:0000256" key="5">
    <source>
        <dbReference type="ARBA" id="ARBA00023285"/>
    </source>
</evidence>
<keyword evidence="8" id="KW-0489">Methyltransferase</keyword>
<dbReference type="Pfam" id="PF01208">
    <property type="entry name" value="URO-D"/>
    <property type="match status" value="1"/>
</dbReference>
<dbReference type="EMBL" id="SNYS01000011">
    <property type="protein sequence ID" value="TDQ67605.1"/>
    <property type="molecule type" value="Genomic_DNA"/>
</dbReference>
<keyword evidence="2" id="KW-0479">Metal-binding</keyword>
<dbReference type="SMART" id="SM01018">
    <property type="entry name" value="B12-binding_2"/>
    <property type="match status" value="1"/>
</dbReference>
<dbReference type="FunFam" id="1.10.1240.10:FF:000004">
    <property type="entry name" value="Monomethylamine methyltransferase corrinoid protein"/>
    <property type="match status" value="1"/>
</dbReference>
<dbReference type="Gene3D" id="1.10.1240.10">
    <property type="entry name" value="Methionine synthase domain"/>
    <property type="match status" value="1"/>
</dbReference>